<comment type="similarity">
    <text evidence="2">Belongs to the arsenical resistance-3 (ACR3) (TC 2.A.59) family.</text>
</comment>
<dbReference type="InterPro" id="IPR002657">
    <property type="entry name" value="BilAc:Na_symport/Acr3"/>
</dbReference>
<reference evidence="10" key="1">
    <citation type="journal article" date="2019" name="Int. J. Syst. Evol. Microbiol.">
        <title>The Global Catalogue of Microorganisms (GCM) 10K type strain sequencing project: providing services to taxonomists for standard genome sequencing and annotation.</title>
        <authorList>
            <consortium name="The Broad Institute Genomics Platform"/>
            <consortium name="The Broad Institute Genome Sequencing Center for Infectious Disease"/>
            <person name="Wu L."/>
            <person name="Ma J."/>
        </authorList>
    </citation>
    <scope>NUCLEOTIDE SEQUENCE [LARGE SCALE GENOMIC DNA]</scope>
    <source>
        <strain evidence="10">CGMCC 4.7181</strain>
    </source>
</reference>
<organism evidence="9 10">
    <name type="scientific">Microbacterium nanhaiense</name>
    <dbReference type="NCBI Taxonomy" id="1301026"/>
    <lineage>
        <taxon>Bacteria</taxon>
        <taxon>Bacillati</taxon>
        <taxon>Actinomycetota</taxon>
        <taxon>Actinomycetes</taxon>
        <taxon>Micrococcales</taxon>
        <taxon>Microbacteriaceae</taxon>
        <taxon>Microbacterium</taxon>
    </lineage>
</organism>
<evidence type="ECO:0000256" key="3">
    <source>
        <dbReference type="ARBA" id="ARBA00022448"/>
    </source>
</evidence>
<evidence type="ECO:0000256" key="2">
    <source>
        <dbReference type="ARBA" id="ARBA00010110"/>
    </source>
</evidence>
<feature type="transmembrane region" description="Helical" evidence="8">
    <location>
        <begin position="290"/>
        <end position="313"/>
    </location>
</feature>
<feature type="transmembrane region" description="Helical" evidence="8">
    <location>
        <begin position="264"/>
        <end position="284"/>
    </location>
</feature>
<feature type="transmembrane region" description="Helical" evidence="8">
    <location>
        <begin position="199"/>
        <end position="221"/>
    </location>
</feature>
<dbReference type="Proteomes" id="UP000638043">
    <property type="component" value="Unassembled WGS sequence"/>
</dbReference>
<evidence type="ECO:0000256" key="8">
    <source>
        <dbReference type="SAM" id="Phobius"/>
    </source>
</evidence>
<feature type="transmembrane region" description="Helical" evidence="8">
    <location>
        <begin position="233"/>
        <end position="252"/>
    </location>
</feature>
<feature type="transmembrane region" description="Helical" evidence="8">
    <location>
        <begin position="168"/>
        <end position="187"/>
    </location>
</feature>
<evidence type="ECO:0000313" key="9">
    <source>
        <dbReference type="EMBL" id="GGO67366.1"/>
    </source>
</evidence>
<dbReference type="Gene3D" id="1.20.1530.20">
    <property type="match status" value="1"/>
</dbReference>
<evidence type="ECO:0000313" key="10">
    <source>
        <dbReference type="Proteomes" id="UP000638043"/>
    </source>
</evidence>
<keyword evidence="6 8" id="KW-1133">Transmembrane helix</keyword>
<protein>
    <submittedName>
        <fullName evidence="9">Arsenic resistance protein</fullName>
    </submittedName>
</protein>
<evidence type="ECO:0000256" key="1">
    <source>
        <dbReference type="ARBA" id="ARBA00004651"/>
    </source>
</evidence>
<gene>
    <name evidence="9" type="ORF">GCM10010910_28970</name>
</gene>
<evidence type="ECO:0000256" key="4">
    <source>
        <dbReference type="ARBA" id="ARBA00022475"/>
    </source>
</evidence>
<feature type="transmembrane region" description="Helical" evidence="8">
    <location>
        <begin position="99"/>
        <end position="122"/>
    </location>
</feature>
<keyword evidence="10" id="KW-1185">Reference proteome</keyword>
<dbReference type="EMBL" id="BMMQ01000013">
    <property type="protein sequence ID" value="GGO67366.1"/>
    <property type="molecule type" value="Genomic_DNA"/>
</dbReference>
<dbReference type="Pfam" id="PF01758">
    <property type="entry name" value="SBF"/>
    <property type="match status" value="1"/>
</dbReference>
<feature type="transmembrane region" description="Helical" evidence="8">
    <location>
        <begin position="129"/>
        <end position="148"/>
    </location>
</feature>
<sequence length="325" mass="33785">MSAGTAWMERHQVALFLGALGVGAAVGVGLPNVAGAAGAAVSPVLGLLLYATFLGVPFSRLRSSLRDGRFLLTLAVLNFAVVPAVAWAVTRLISGERALLVGALFVLLAPCIDYVIVFAGLAGGSASRLLAASPLLMLAQMVMLPLYLRLFVGSEVAAAVDPRPFVQALVLLILLPMAAAALTQFAASRTRWGSGVHRTAAGAMVPLMMLTLGCVTASQIAGVGAHLESLLRLVPTYVLFVVVMIPLGAIAGRAARLDPAARRAVIFSGTTRNGLVVLPLVLALPAEFGLAPLAVIVQTLVELIAMVAMVRLVPRLVPRRRPTLN</sequence>
<accession>A0ABQ2N5E9</accession>
<keyword evidence="5 8" id="KW-0812">Transmembrane</keyword>
<feature type="transmembrane region" description="Helical" evidence="8">
    <location>
        <begin position="12"/>
        <end position="30"/>
    </location>
</feature>
<dbReference type="PANTHER" id="PTHR43057:SF1">
    <property type="entry name" value="ARSENICAL-RESISTANCE PROTEIN 3"/>
    <property type="match status" value="1"/>
</dbReference>
<evidence type="ECO:0000256" key="5">
    <source>
        <dbReference type="ARBA" id="ARBA00022692"/>
    </source>
</evidence>
<dbReference type="RefSeq" id="WP_188703110.1">
    <property type="nucleotide sequence ID" value="NZ_BMMQ01000013.1"/>
</dbReference>
<evidence type="ECO:0000256" key="7">
    <source>
        <dbReference type="ARBA" id="ARBA00023136"/>
    </source>
</evidence>
<keyword evidence="4" id="KW-1003">Cell membrane</keyword>
<evidence type="ECO:0000256" key="6">
    <source>
        <dbReference type="ARBA" id="ARBA00022989"/>
    </source>
</evidence>
<comment type="caution">
    <text evidence="9">The sequence shown here is derived from an EMBL/GenBank/DDBJ whole genome shotgun (WGS) entry which is preliminary data.</text>
</comment>
<name>A0ABQ2N5E9_9MICO</name>
<keyword evidence="3" id="KW-0813">Transport</keyword>
<comment type="subcellular location">
    <subcellularLocation>
        <location evidence="1">Cell membrane</location>
        <topology evidence="1">Multi-pass membrane protein</topology>
    </subcellularLocation>
</comment>
<dbReference type="InterPro" id="IPR038770">
    <property type="entry name" value="Na+/solute_symporter_sf"/>
</dbReference>
<dbReference type="PANTHER" id="PTHR43057">
    <property type="entry name" value="ARSENITE EFFLUX TRANSPORTER"/>
    <property type="match status" value="1"/>
</dbReference>
<keyword evidence="7 8" id="KW-0472">Membrane</keyword>
<dbReference type="InterPro" id="IPR004706">
    <property type="entry name" value="Arsenical-R_Acr3"/>
</dbReference>
<proteinExistence type="inferred from homology"/>
<feature type="transmembrane region" description="Helical" evidence="8">
    <location>
        <begin position="36"/>
        <end position="58"/>
    </location>
</feature>
<feature type="transmembrane region" description="Helical" evidence="8">
    <location>
        <begin position="70"/>
        <end position="93"/>
    </location>
</feature>